<evidence type="ECO:0000256" key="2">
    <source>
        <dbReference type="ARBA" id="ARBA00001964"/>
    </source>
</evidence>
<evidence type="ECO:0000256" key="9">
    <source>
        <dbReference type="ARBA" id="ARBA00023052"/>
    </source>
</evidence>
<dbReference type="FunFam" id="3.40.50.970:FF:000019">
    <property type="entry name" value="Pyruvate decarboxylase isozyme"/>
    <property type="match status" value="1"/>
</dbReference>
<evidence type="ECO:0000256" key="10">
    <source>
        <dbReference type="ARBA" id="ARBA00023239"/>
    </source>
</evidence>
<evidence type="ECO:0000256" key="4">
    <source>
        <dbReference type="ARBA" id="ARBA00013202"/>
    </source>
</evidence>
<comment type="caution">
    <text evidence="16">The sequence shown here is derived from an EMBL/GenBank/DDBJ whole genome shotgun (WGS) entry which is preliminary data.</text>
</comment>
<dbReference type="PANTHER" id="PTHR43452">
    <property type="entry name" value="PYRUVATE DECARBOXYLASE"/>
    <property type="match status" value="1"/>
</dbReference>
<dbReference type="SUPFAM" id="SSF52467">
    <property type="entry name" value="DHS-like NAD/FAD-binding domain"/>
    <property type="match status" value="1"/>
</dbReference>
<evidence type="ECO:0000256" key="12">
    <source>
        <dbReference type="RuleBase" id="RU362132"/>
    </source>
</evidence>
<accession>A0A9P8S8N5</accession>
<dbReference type="CDD" id="cd02005">
    <property type="entry name" value="TPP_PDC_IPDC"/>
    <property type="match status" value="1"/>
</dbReference>
<comment type="similarity">
    <text evidence="3 12">Belongs to the TPP enzyme family.</text>
</comment>
<dbReference type="GO" id="GO:0005634">
    <property type="term" value="C:nucleus"/>
    <property type="evidence" value="ECO:0007669"/>
    <property type="project" value="TreeGrafter"/>
</dbReference>
<dbReference type="Gene3D" id="3.40.50.970">
    <property type="match status" value="2"/>
</dbReference>
<keyword evidence="9 12" id="KW-0786">Thiamine pyrophosphate</keyword>
<gene>
    <name evidence="16" type="ORF">MHUMG1_04499</name>
</gene>
<dbReference type="InterPro" id="IPR047213">
    <property type="entry name" value="TPP_PYR_PDC_IPDC-like"/>
</dbReference>
<evidence type="ECO:0000256" key="6">
    <source>
        <dbReference type="ARBA" id="ARBA00022723"/>
    </source>
</evidence>
<evidence type="ECO:0000256" key="11">
    <source>
        <dbReference type="PIRSR" id="PIRSR036565-2"/>
    </source>
</evidence>
<dbReference type="Pfam" id="PF02775">
    <property type="entry name" value="TPP_enzyme_C"/>
    <property type="match status" value="1"/>
</dbReference>
<name>A0A9P8S8N5_9HYPO</name>
<evidence type="ECO:0000313" key="17">
    <source>
        <dbReference type="Proteomes" id="UP000764110"/>
    </source>
</evidence>
<feature type="binding site" evidence="11">
    <location>
        <position position="531"/>
    </location>
    <ligand>
        <name>Mg(2+)</name>
        <dbReference type="ChEBI" id="CHEBI:18420"/>
    </ligand>
</feature>
<proteinExistence type="inferred from homology"/>
<organism evidence="16 17">
    <name type="scientific">Metarhizium humberi</name>
    <dbReference type="NCBI Taxonomy" id="2596975"/>
    <lineage>
        <taxon>Eukaryota</taxon>
        <taxon>Fungi</taxon>
        <taxon>Dikarya</taxon>
        <taxon>Ascomycota</taxon>
        <taxon>Pezizomycotina</taxon>
        <taxon>Sordariomycetes</taxon>
        <taxon>Hypocreomycetidae</taxon>
        <taxon>Hypocreales</taxon>
        <taxon>Clavicipitaceae</taxon>
        <taxon>Metarhizium</taxon>
    </lineage>
</organism>
<feature type="domain" description="Thiamine pyrophosphate enzyme TPP-binding" evidence="14">
    <location>
        <begin position="478"/>
        <end position="568"/>
    </location>
</feature>
<keyword evidence="7" id="KW-0210">Decarboxylase</keyword>
<evidence type="ECO:0000259" key="15">
    <source>
        <dbReference type="Pfam" id="PF02776"/>
    </source>
</evidence>
<dbReference type="InterPro" id="IPR012000">
    <property type="entry name" value="Thiamin_PyroP_enz_cen_dom"/>
</dbReference>
<keyword evidence="10" id="KW-0456">Lyase</keyword>
<dbReference type="PANTHER" id="PTHR43452:SF11">
    <property type="entry name" value="PYRUVATE DECARBOXYLASE"/>
    <property type="match status" value="1"/>
</dbReference>
<evidence type="ECO:0000256" key="7">
    <source>
        <dbReference type="ARBA" id="ARBA00022793"/>
    </source>
</evidence>
<dbReference type="PIRSF" id="PIRSF036565">
    <property type="entry name" value="Pyruvt_ip_decrb"/>
    <property type="match status" value="1"/>
</dbReference>
<dbReference type="GO" id="GO:0005829">
    <property type="term" value="C:cytosol"/>
    <property type="evidence" value="ECO:0007669"/>
    <property type="project" value="TreeGrafter"/>
</dbReference>
<dbReference type="GO" id="GO:0004737">
    <property type="term" value="F:pyruvate decarboxylase activity"/>
    <property type="evidence" value="ECO:0007669"/>
    <property type="project" value="UniProtKB-EC"/>
</dbReference>
<comment type="cofactor">
    <cofactor evidence="11">
        <name>Mg(2+)</name>
        <dbReference type="ChEBI" id="CHEBI:18420"/>
    </cofactor>
    <text evidence="11">Binds 1 Mg(2+) per subunit.</text>
</comment>
<keyword evidence="6 11" id="KW-0479">Metal-binding</keyword>
<comment type="catalytic activity">
    <reaction evidence="1">
        <text>a 2-oxocarboxylate + H(+) = an aldehyde + CO2</text>
        <dbReference type="Rhea" id="RHEA:11628"/>
        <dbReference type="ChEBI" id="CHEBI:15378"/>
        <dbReference type="ChEBI" id="CHEBI:16526"/>
        <dbReference type="ChEBI" id="CHEBI:17478"/>
        <dbReference type="ChEBI" id="CHEBI:35179"/>
        <dbReference type="EC" id="4.1.1.1"/>
    </reaction>
</comment>
<dbReference type="CDD" id="cd07038">
    <property type="entry name" value="TPP_PYR_PDC_IPDC_like"/>
    <property type="match status" value="1"/>
</dbReference>
<keyword evidence="17" id="KW-1185">Reference proteome</keyword>
<dbReference type="InterPro" id="IPR011766">
    <property type="entry name" value="TPP_enzyme_TPP-bd"/>
</dbReference>
<reference evidence="16 17" key="1">
    <citation type="submission" date="2020-07" db="EMBL/GenBank/DDBJ databases">
        <title>Metarhizium humberi genome.</title>
        <authorList>
            <person name="Lysoe E."/>
        </authorList>
    </citation>
    <scope>NUCLEOTIDE SEQUENCE [LARGE SCALE GENOMIC DNA]</scope>
    <source>
        <strain evidence="16 17">ESALQ1638</strain>
    </source>
</reference>
<comment type="cofactor">
    <cofactor evidence="2">
        <name>thiamine diphosphate</name>
        <dbReference type="ChEBI" id="CHEBI:58937"/>
    </cofactor>
</comment>
<evidence type="ECO:0000259" key="14">
    <source>
        <dbReference type="Pfam" id="PF02775"/>
    </source>
</evidence>
<feature type="binding site" evidence="11">
    <location>
        <position position="560"/>
    </location>
    <ligand>
        <name>Mg(2+)</name>
        <dbReference type="ChEBI" id="CHEBI:18420"/>
    </ligand>
</feature>
<dbReference type="InterPro" id="IPR012001">
    <property type="entry name" value="Thiamin_PyroP_enz_TPP-bd_dom"/>
</dbReference>
<protein>
    <recommendedName>
        <fullName evidence="5">Pyruvate decarboxylase</fullName>
        <ecNumber evidence="4">4.1.1.1</ecNumber>
    </recommendedName>
</protein>
<dbReference type="EC" id="4.1.1.1" evidence="4"/>
<dbReference type="FunFam" id="3.40.50.970:FF:000024">
    <property type="entry name" value="Pyruvate decarboxylase isozyme"/>
    <property type="match status" value="1"/>
</dbReference>
<dbReference type="GO" id="GO:0030976">
    <property type="term" value="F:thiamine pyrophosphate binding"/>
    <property type="evidence" value="ECO:0007669"/>
    <property type="project" value="InterPro"/>
</dbReference>
<sequence>MHALANFPGFVARCKPVKDPEGYWLVGGSFISRAPIMYFESILPLTTTHLPQTILSLPGQRINQTAAPLDHVCFLCSAMAPVKLAEYLFARLRQLGVESVHGVPGDFNLTMLDHVEPAGLNWVGNANELNAAYAADGYSRIMGLGAIVTTFGVGELSAINAIAGAYAELAPVVHIVGTPARQTQEARTLMHHTLNDGEYRRFSQMHAQVTVAQTRLWDPLTSAQQVDDALAKCLLHCRPVYIELPVDMVDALVSAERLQTPIFVPEPEPTANLDEVLAKIVSKLEAARQPIIYVDGESRPLRIVDAVQQFVSTTKWPTLTSPFGKGLVDETESNFVGVYQGQWGAKAVHDFVKESDLALCFGPHYSGTNTYMWNSIPQSKEAIEFTTSGIKIGSELYRDVSAKLVLARLLKELDVSKIKSYNPFPALPKYELLAPSAAPGDDIIKQDKVWKILANLIQPGDIVMGETGTPGFGVREMPMQKHCRVFSHVTWLSIGYMLPAAQGAALAQKELIASSKWHGIKKAKTILFIGDGSFQMTAQEMSTMIKHGLDIVIVLINNDGYSIERFIHGRKQGYNDVARWRYLEAPSFFGAPKDTYTASAKTWAELKTILGNDEVNNTRGLSMIEVVMEREDAPPGQLQKVLDMQIAREPKN</sequence>
<dbReference type="Pfam" id="PF02776">
    <property type="entry name" value="TPP_enzyme_N"/>
    <property type="match status" value="1"/>
</dbReference>
<dbReference type="InterPro" id="IPR047214">
    <property type="entry name" value="TPP_PDC_IPDC"/>
</dbReference>
<dbReference type="EMBL" id="JACEFI010000006">
    <property type="protein sequence ID" value="KAH0598127.1"/>
    <property type="molecule type" value="Genomic_DNA"/>
</dbReference>
<evidence type="ECO:0000256" key="1">
    <source>
        <dbReference type="ARBA" id="ARBA00001041"/>
    </source>
</evidence>
<evidence type="ECO:0000313" key="16">
    <source>
        <dbReference type="EMBL" id="KAH0598127.1"/>
    </source>
</evidence>
<dbReference type="GO" id="GO:0000287">
    <property type="term" value="F:magnesium ion binding"/>
    <property type="evidence" value="ECO:0007669"/>
    <property type="project" value="InterPro"/>
</dbReference>
<keyword evidence="8 11" id="KW-0460">Magnesium</keyword>
<feature type="binding site" evidence="11">
    <location>
        <position position="558"/>
    </location>
    <ligand>
        <name>Mg(2+)</name>
        <dbReference type="ChEBI" id="CHEBI:18420"/>
    </ligand>
</feature>
<evidence type="ECO:0000259" key="13">
    <source>
        <dbReference type="Pfam" id="PF00205"/>
    </source>
</evidence>
<dbReference type="SUPFAM" id="SSF52518">
    <property type="entry name" value="Thiamin diphosphate-binding fold (THDP-binding)"/>
    <property type="match status" value="2"/>
</dbReference>
<dbReference type="GO" id="GO:0000949">
    <property type="term" value="P:aromatic amino acid family catabolic process to alcohol via Ehrlich pathway"/>
    <property type="evidence" value="ECO:0007669"/>
    <property type="project" value="TreeGrafter"/>
</dbReference>
<dbReference type="Proteomes" id="UP000764110">
    <property type="component" value="Unassembled WGS sequence"/>
</dbReference>
<dbReference type="Pfam" id="PF00205">
    <property type="entry name" value="TPP_enzyme_M"/>
    <property type="match status" value="1"/>
</dbReference>
<evidence type="ECO:0000256" key="5">
    <source>
        <dbReference type="ARBA" id="ARBA00014422"/>
    </source>
</evidence>
<evidence type="ECO:0000256" key="8">
    <source>
        <dbReference type="ARBA" id="ARBA00022842"/>
    </source>
</evidence>
<dbReference type="AlphaFoldDB" id="A0A9P8S8N5"/>
<feature type="domain" description="Thiamine pyrophosphate enzyme central" evidence="13">
    <location>
        <begin position="277"/>
        <end position="400"/>
    </location>
</feature>
<dbReference type="InterPro" id="IPR012110">
    <property type="entry name" value="PDC/IPDC-like"/>
</dbReference>
<dbReference type="InterPro" id="IPR029035">
    <property type="entry name" value="DHS-like_NAD/FAD-binding_dom"/>
</dbReference>
<dbReference type="InterPro" id="IPR029061">
    <property type="entry name" value="THDP-binding"/>
</dbReference>
<evidence type="ECO:0000256" key="3">
    <source>
        <dbReference type="ARBA" id="ARBA00007812"/>
    </source>
</evidence>
<feature type="domain" description="Thiamine pyrophosphate enzyme N-terminal TPP-binding" evidence="15">
    <location>
        <begin position="83"/>
        <end position="191"/>
    </location>
</feature>
<dbReference type="Gene3D" id="3.40.50.1220">
    <property type="entry name" value="TPP-binding domain"/>
    <property type="match status" value="1"/>
</dbReference>